<keyword evidence="3" id="KW-1185">Reference proteome</keyword>
<evidence type="ECO:0000313" key="2">
    <source>
        <dbReference type="EMBL" id="MFB9071745.1"/>
    </source>
</evidence>
<comment type="caution">
    <text evidence="2">The sequence shown here is derived from an EMBL/GenBank/DDBJ whole genome shotgun (WGS) entry which is preliminary data.</text>
</comment>
<feature type="compositionally biased region" description="Basic and acidic residues" evidence="1">
    <location>
        <begin position="28"/>
        <end position="48"/>
    </location>
</feature>
<gene>
    <name evidence="2" type="ORF">ACFFX0_11240</name>
</gene>
<organism evidence="2 3">
    <name type="scientific">Citricoccus parietis</name>
    <dbReference type="NCBI Taxonomy" id="592307"/>
    <lineage>
        <taxon>Bacteria</taxon>
        <taxon>Bacillati</taxon>
        <taxon>Actinomycetota</taxon>
        <taxon>Actinomycetes</taxon>
        <taxon>Micrococcales</taxon>
        <taxon>Micrococcaceae</taxon>
        <taxon>Citricoccus</taxon>
    </lineage>
</organism>
<sequence>MTVCINAPGPEPRSLAGSGPDDEAGGETDLKPVLRPEIRPELTPRSRS</sequence>
<dbReference type="EMBL" id="JBHMFI010000001">
    <property type="protein sequence ID" value="MFB9071745.1"/>
    <property type="molecule type" value="Genomic_DNA"/>
</dbReference>
<name>A0ABV5FYH7_9MICC</name>
<evidence type="ECO:0000256" key="1">
    <source>
        <dbReference type="SAM" id="MobiDB-lite"/>
    </source>
</evidence>
<dbReference type="Proteomes" id="UP001589575">
    <property type="component" value="Unassembled WGS sequence"/>
</dbReference>
<evidence type="ECO:0000313" key="3">
    <source>
        <dbReference type="Proteomes" id="UP001589575"/>
    </source>
</evidence>
<protein>
    <submittedName>
        <fullName evidence="2">Uncharacterized protein</fullName>
    </submittedName>
</protein>
<reference evidence="2 3" key="1">
    <citation type="submission" date="2024-09" db="EMBL/GenBank/DDBJ databases">
        <authorList>
            <person name="Sun Q."/>
            <person name="Mori K."/>
        </authorList>
    </citation>
    <scope>NUCLEOTIDE SEQUENCE [LARGE SCALE GENOMIC DNA]</scope>
    <source>
        <strain evidence="2 3">CCM 7609</strain>
    </source>
</reference>
<feature type="region of interest" description="Disordered" evidence="1">
    <location>
        <begin position="1"/>
        <end position="48"/>
    </location>
</feature>
<proteinExistence type="predicted"/>
<accession>A0ABV5FYH7</accession>